<dbReference type="AlphaFoldDB" id="A0AAD8B6U0"/>
<gene>
    <name evidence="1" type="ORF">Bpfe_021536</name>
</gene>
<organism evidence="1 2">
    <name type="scientific">Biomphalaria pfeifferi</name>
    <name type="common">Bloodfluke planorb</name>
    <name type="synonym">Freshwater snail</name>
    <dbReference type="NCBI Taxonomy" id="112525"/>
    <lineage>
        <taxon>Eukaryota</taxon>
        <taxon>Metazoa</taxon>
        <taxon>Spiralia</taxon>
        <taxon>Lophotrochozoa</taxon>
        <taxon>Mollusca</taxon>
        <taxon>Gastropoda</taxon>
        <taxon>Heterobranchia</taxon>
        <taxon>Euthyneura</taxon>
        <taxon>Panpulmonata</taxon>
        <taxon>Hygrophila</taxon>
        <taxon>Lymnaeoidea</taxon>
        <taxon>Planorbidae</taxon>
        <taxon>Biomphalaria</taxon>
    </lineage>
</organism>
<dbReference type="Proteomes" id="UP001233172">
    <property type="component" value="Unassembled WGS sequence"/>
</dbReference>
<keyword evidence="2" id="KW-1185">Reference proteome</keyword>
<evidence type="ECO:0000313" key="1">
    <source>
        <dbReference type="EMBL" id="KAK0049108.1"/>
    </source>
</evidence>
<reference evidence="1" key="2">
    <citation type="submission" date="2023-04" db="EMBL/GenBank/DDBJ databases">
        <authorList>
            <person name="Bu L."/>
            <person name="Lu L."/>
            <person name="Laidemitt M.R."/>
            <person name="Zhang S.M."/>
            <person name="Mutuku M."/>
            <person name="Mkoji G."/>
            <person name="Steinauer M."/>
            <person name="Loker E.S."/>
        </authorList>
    </citation>
    <scope>NUCLEOTIDE SEQUENCE</scope>
    <source>
        <strain evidence="1">KasaAsao</strain>
        <tissue evidence="1">Whole Snail</tissue>
    </source>
</reference>
<accession>A0AAD8B6U0</accession>
<protein>
    <submittedName>
        <fullName evidence="1">Uncharacterized protein</fullName>
    </submittedName>
</protein>
<name>A0AAD8B6U0_BIOPF</name>
<reference evidence="1" key="1">
    <citation type="journal article" date="2023" name="PLoS Negl. Trop. Dis.">
        <title>A genome sequence for Biomphalaria pfeifferi, the major vector snail for the human-infecting parasite Schistosoma mansoni.</title>
        <authorList>
            <person name="Bu L."/>
            <person name="Lu L."/>
            <person name="Laidemitt M.R."/>
            <person name="Zhang S.M."/>
            <person name="Mutuku M."/>
            <person name="Mkoji G."/>
            <person name="Steinauer M."/>
            <person name="Loker E.S."/>
        </authorList>
    </citation>
    <scope>NUCLEOTIDE SEQUENCE</scope>
    <source>
        <strain evidence="1">KasaAsao</strain>
    </source>
</reference>
<sequence length="69" mass="7444">MHILAGLICPDNPDSLLVCEQVRVALLSEALFCYLLLNICSFKNSRQVVALLGGPNLCTSVCDHGDRVA</sequence>
<comment type="caution">
    <text evidence="1">The sequence shown here is derived from an EMBL/GenBank/DDBJ whole genome shotgun (WGS) entry which is preliminary data.</text>
</comment>
<proteinExistence type="predicted"/>
<evidence type="ECO:0000313" key="2">
    <source>
        <dbReference type="Proteomes" id="UP001233172"/>
    </source>
</evidence>
<dbReference type="EMBL" id="JASAOG010000130">
    <property type="protein sequence ID" value="KAK0049108.1"/>
    <property type="molecule type" value="Genomic_DNA"/>
</dbReference>